<evidence type="ECO:0000256" key="1">
    <source>
        <dbReference type="SAM" id="Phobius"/>
    </source>
</evidence>
<feature type="transmembrane region" description="Helical" evidence="1">
    <location>
        <begin position="105"/>
        <end position="122"/>
    </location>
</feature>
<comment type="caution">
    <text evidence="2">The sequence shown here is derived from an EMBL/GenBank/DDBJ whole genome shotgun (WGS) entry which is preliminary data.</text>
</comment>
<organism evidence="2 3">
    <name type="scientific">Cyclobacterium qasimii</name>
    <dbReference type="NCBI Taxonomy" id="1350429"/>
    <lineage>
        <taxon>Bacteria</taxon>
        <taxon>Pseudomonadati</taxon>
        <taxon>Bacteroidota</taxon>
        <taxon>Cytophagia</taxon>
        <taxon>Cytophagales</taxon>
        <taxon>Cyclobacteriaceae</taxon>
        <taxon>Cyclobacterium</taxon>
    </lineage>
</organism>
<dbReference type="AlphaFoldDB" id="A0A512CH77"/>
<accession>A0A512CH77</accession>
<keyword evidence="1" id="KW-0812">Transmembrane</keyword>
<feature type="transmembrane region" description="Helical" evidence="1">
    <location>
        <begin position="78"/>
        <end position="98"/>
    </location>
</feature>
<feature type="transmembrane region" description="Helical" evidence="1">
    <location>
        <begin position="50"/>
        <end position="72"/>
    </location>
</feature>
<protein>
    <submittedName>
        <fullName evidence="2">Uncharacterized protein</fullName>
    </submittedName>
</protein>
<evidence type="ECO:0000313" key="2">
    <source>
        <dbReference type="EMBL" id="GEO23563.1"/>
    </source>
</evidence>
<sequence>MEGSQYTIVVSIMIGLTVAYFIIEILLLLNDIDNDTTNVLLLEWSRGKSFFIPFALGAIAGHLFLGTSNVAFKMSNGMFPVLIIFGLTIIMVVIGFKVPFRKTKAFLTAILIVGVLFGHFFWSMNYLVKP</sequence>
<dbReference type="EMBL" id="BJYV01000024">
    <property type="protein sequence ID" value="GEO23563.1"/>
    <property type="molecule type" value="Genomic_DNA"/>
</dbReference>
<dbReference type="RefSeq" id="WP_040417744.1">
    <property type="nucleotide sequence ID" value="NZ_BJYV01000024.1"/>
</dbReference>
<keyword evidence="1" id="KW-0472">Membrane</keyword>
<keyword evidence="1" id="KW-1133">Transmembrane helix</keyword>
<keyword evidence="3" id="KW-1185">Reference proteome</keyword>
<feature type="transmembrane region" description="Helical" evidence="1">
    <location>
        <begin position="6"/>
        <end position="29"/>
    </location>
</feature>
<proteinExistence type="predicted"/>
<name>A0A512CH77_9BACT</name>
<evidence type="ECO:0000313" key="3">
    <source>
        <dbReference type="Proteomes" id="UP000321301"/>
    </source>
</evidence>
<dbReference type="Proteomes" id="UP000321301">
    <property type="component" value="Unassembled WGS sequence"/>
</dbReference>
<gene>
    <name evidence="2" type="ORF">CQA01_40970</name>
</gene>
<reference evidence="2 3" key="1">
    <citation type="submission" date="2019-07" db="EMBL/GenBank/DDBJ databases">
        <title>Whole genome shotgun sequence of Cyclobacterium qasimii NBRC 106168.</title>
        <authorList>
            <person name="Hosoyama A."/>
            <person name="Uohara A."/>
            <person name="Ohji S."/>
            <person name="Ichikawa N."/>
        </authorList>
    </citation>
    <scope>NUCLEOTIDE SEQUENCE [LARGE SCALE GENOMIC DNA]</scope>
    <source>
        <strain evidence="2 3">NBRC 106168</strain>
    </source>
</reference>